<feature type="region of interest" description="Disordered" evidence="1">
    <location>
        <begin position="429"/>
        <end position="477"/>
    </location>
</feature>
<dbReference type="EMBL" id="CAOQHR010000010">
    <property type="protein sequence ID" value="CAI6340110.1"/>
    <property type="molecule type" value="Genomic_DNA"/>
</dbReference>
<sequence length="477" mass="52599">MDPPRDRDQARKEHAFPPIPRYKWFQTSVIDPALVAIHSKLYNPPPSSSASSSDSVFTMPHKTSHNRNRNVQLPANGMHSIAPPDFVSITVGGSMSSPRSSSRTFEVPTMLVYKHTSLNLSASAIEDSDADDDDVNPYSYTFAYKPISLTLPQVAPSTFQNLVDFMHSSIYSLNTCSSDYHPLQSHMRAYLLGLYAGATWFSNAALRSIVKFLTPPEVWRWNNSIQTRRVYCEGIGLAPFSSDDVAFVCTTVQEGDAGHLLRVIMFDAVAAWCKLGDAMGFERDYVVSSSNQFANNPWGDAQSSSRRNRNIASASPEHISLNEIASSPPRQLPASNHLSTDTNTRENGSPASPSRTPRQREHALYTTLYASNPDFRARILSSCKVSDARRGELLRVEEDYIKGITTYKEHEGFDDHVGTTENLLGDRVGHGLSGGRGQASGTRTDSGEDVVETTENEENVEPLPVEESTDSLGPDVF</sequence>
<keyword evidence="3" id="KW-1185">Reference proteome</keyword>
<dbReference type="AlphaFoldDB" id="A0A9W4UQ75"/>
<dbReference type="Proteomes" id="UP001152607">
    <property type="component" value="Unassembled WGS sequence"/>
</dbReference>
<dbReference type="OrthoDB" id="3685561at2759"/>
<comment type="caution">
    <text evidence="2">The sequence shown here is derived from an EMBL/GenBank/DDBJ whole genome shotgun (WGS) entry which is preliminary data.</text>
</comment>
<proteinExistence type="predicted"/>
<evidence type="ECO:0008006" key="4">
    <source>
        <dbReference type="Google" id="ProtNLM"/>
    </source>
</evidence>
<reference evidence="2" key="1">
    <citation type="submission" date="2023-01" db="EMBL/GenBank/DDBJ databases">
        <authorList>
            <person name="Van Ghelder C."/>
            <person name="Rancurel C."/>
        </authorList>
    </citation>
    <scope>NUCLEOTIDE SEQUENCE</scope>
    <source>
        <strain evidence="2">CNCM I-4278</strain>
    </source>
</reference>
<protein>
    <recommendedName>
        <fullName evidence="4">BTB domain-containing protein</fullName>
    </recommendedName>
</protein>
<name>A0A9W4UQ75_9PLEO</name>
<feature type="compositionally biased region" description="Polar residues" evidence="1">
    <location>
        <begin position="323"/>
        <end position="356"/>
    </location>
</feature>
<feature type="region of interest" description="Disordered" evidence="1">
    <location>
        <begin position="44"/>
        <end position="69"/>
    </location>
</feature>
<evidence type="ECO:0000256" key="1">
    <source>
        <dbReference type="SAM" id="MobiDB-lite"/>
    </source>
</evidence>
<feature type="compositionally biased region" description="Acidic residues" evidence="1">
    <location>
        <begin position="447"/>
        <end position="460"/>
    </location>
</feature>
<evidence type="ECO:0000313" key="3">
    <source>
        <dbReference type="Proteomes" id="UP001152607"/>
    </source>
</evidence>
<organism evidence="2 3">
    <name type="scientific">Periconia digitata</name>
    <dbReference type="NCBI Taxonomy" id="1303443"/>
    <lineage>
        <taxon>Eukaryota</taxon>
        <taxon>Fungi</taxon>
        <taxon>Dikarya</taxon>
        <taxon>Ascomycota</taxon>
        <taxon>Pezizomycotina</taxon>
        <taxon>Dothideomycetes</taxon>
        <taxon>Pleosporomycetidae</taxon>
        <taxon>Pleosporales</taxon>
        <taxon>Massarineae</taxon>
        <taxon>Periconiaceae</taxon>
        <taxon>Periconia</taxon>
    </lineage>
</organism>
<feature type="region of interest" description="Disordered" evidence="1">
    <location>
        <begin position="321"/>
        <end position="360"/>
    </location>
</feature>
<gene>
    <name evidence="2" type="ORF">PDIGIT_LOCUS13280</name>
</gene>
<accession>A0A9W4UQ75</accession>
<evidence type="ECO:0000313" key="2">
    <source>
        <dbReference type="EMBL" id="CAI6340110.1"/>
    </source>
</evidence>